<evidence type="ECO:0000259" key="1">
    <source>
        <dbReference type="PROSITE" id="PS50853"/>
    </source>
</evidence>
<evidence type="ECO:0008006" key="5">
    <source>
        <dbReference type="Google" id="ProtNLM"/>
    </source>
</evidence>
<keyword evidence="4" id="KW-1185">Reference proteome</keyword>
<dbReference type="InterPro" id="IPR013783">
    <property type="entry name" value="Ig-like_fold"/>
</dbReference>
<dbReference type="GO" id="GO:0009986">
    <property type="term" value="C:cell surface"/>
    <property type="evidence" value="ECO:0007669"/>
    <property type="project" value="TreeGrafter"/>
</dbReference>
<feature type="domain" description="Fibronectin type-III" evidence="1">
    <location>
        <begin position="361"/>
        <end position="457"/>
    </location>
</feature>
<dbReference type="InterPro" id="IPR042447">
    <property type="entry name" value="Anosmin-1"/>
</dbReference>
<proteinExistence type="predicted"/>
<dbReference type="SUPFAM" id="SSF57256">
    <property type="entry name" value="Elafin-like"/>
    <property type="match status" value="1"/>
</dbReference>
<feature type="domain" description="Fibronectin type-III" evidence="1">
    <location>
        <begin position="236"/>
        <end position="342"/>
    </location>
</feature>
<dbReference type="PRINTS" id="PR00003">
    <property type="entry name" value="4DISULPHCORE"/>
</dbReference>
<dbReference type="InterPro" id="IPR036645">
    <property type="entry name" value="Elafin-like_sf"/>
</dbReference>
<dbReference type="PROSITE" id="PS50853">
    <property type="entry name" value="FN3"/>
    <property type="match status" value="3"/>
</dbReference>
<dbReference type="Gene3D" id="4.10.75.10">
    <property type="entry name" value="Elafin-like"/>
    <property type="match status" value="1"/>
</dbReference>
<dbReference type="SMART" id="SM00060">
    <property type="entry name" value="FN3"/>
    <property type="match status" value="2"/>
</dbReference>
<evidence type="ECO:0000259" key="2">
    <source>
        <dbReference type="PROSITE" id="PS51390"/>
    </source>
</evidence>
<name>A0A9P0CLE7_9CUCU</name>
<dbReference type="InterPro" id="IPR036116">
    <property type="entry name" value="FN3_sf"/>
</dbReference>
<dbReference type="Gene3D" id="2.60.40.10">
    <property type="entry name" value="Immunoglobulins"/>
    <property type="match status" value="3"/>
</dbReference>
<dbReference type="AlphaFoldDB" id="A0A9P0CLE7"/>
<organism evidence="3 4">
    <name type="scientific">Psylliodes chrysocephalus</name>
    <dbReference type="NCBI Taxonomy" id="3402493"/>
    <lineage>
        <taxon>Eukaryota</taxon>
        <taxon>Metazoa</taxon>
        <taxon>Ecdysozoa</taxon>
        <taxon>Arthropoda</taxon>
        <taxon>Hexapoda</taxon>
        <taxon>Insecta</taxon>
        <taxon>Pterygota</taxon>
        <taxon>Neoptera</taxon>
        <taxon>Endopterygota</taxon>
        <taxon>Coleoptera</taxon>
        <taxon>Polyphaga</taxon>
        <taxon>Cucujiformia</taxon>
        <taxon>Chrysomeloidea</taxon>
        <taxon>Chrysomelidae</taxon>
        <taxon>Galerucinae</taxon>
        <taxon>Alticini</taxon>
        <taxon>Psylliodes</taxon>
    </lineage>
</organism>
<evidence type="ECO:0000313" key="4">
    <source>
        <dbReference type="Proteomes" id="UP001153636"/>
    </source>
</evidence>
<dbReference type="PANTHER" id="PTHR14131">
    <property type="entry name" value="ANOSMIN"/>
    <property type="match status" value="1"/>
</dbReference>
<dbReference type="Pfam" id="PF00041">
    <property type="entry name" value="fn3"/>
    <property type="match status" value="1"/>
</dbReference>
<dbReference type="PROSITE" id="PS51390">
    <property type="entry name" value="WAP"/>
    <property type="match status" value="1"/>
</dbReference>
<dbReference type="GO" id="GO:0030182">
    <property type="term" value="P:neuron differentiation"/>
    <property type="evidence" value="ECO:0007669"/>
    <property type="project" value="TreeGrafter"/>
</dbReference>
<dbReference type="GO" id="GO:0030414">
    <property type="term" value="F:peptidase inhibitor activity"/>
    <property type="evidence" value="ECO:0007669"/>
    <property type="project" value="InterPro"/>
</dbReference>
<dbReference type="InterPro" id="IPR003961">
    <property type="entry name" value="FN3_dom"/>
</dbReference>
<dbReference type="SUPFAM" id="SSF49265">
    <property type="entry name" value="Fibronectin type III"/>
    <property type="match status" value="2"/>
</dbReference>
<dbReference type="PANTHER" id="PTHR14131:SF5">
    <property type="entry name" value="ANOSMIN-1"/>
    <property type="match status" value="1"/>
</dbReference>
<dbReference type="FunFam" id="4.10.75.10:FF:000001">
    <property type="entry name" value="Anosmin 1"/>
    <property type="match status" value="1"/>
</dbReference>
<feature type="domain" description="Fibronectin type-III" evidence="1">
    <location>
        <begin position="124"/>
        <end position="233"/>
    </location>
</feature>
<evidence type="ECO:0000313" key="3">
    <source>
        <dbReference type="EMBL" id="CAH1104309.1"/>
    </source>
</evidence>
<reference evidence="3" key="1">
    <citation type="submission" date="2022-01" db="EMBL/GenBank/DDBJ databases">
        <authorList>
            <person name="King R."/>
        </authorList>
    </citation>
    <scope>NUCLEOTIDE SEQUENCE</scope>
</reference>
<dbReference type="SMART" id="SM00217">
    <property type="entry name" value="WAP"/>
    <property type="match status" value="1"/>
</dbReference>
<feature type="domain" description="WAP" evidence="2">
    <location>
        <begin position="63"/>
        <end position="113"/>
    </location>
</feature>
<protein>
    <recommendedName>
        <fullName evidence="5">Anosmin-1</fullName>
    </recommendedName>
</protein>
<sequence length="470" mass="54130">MDVVGNRRFSGRVLIWRTYWRIMENQKGIVGELNGIESEGDMRHFKWRHKRHQTCVKNCLHKGPPKPGHCPTKDTQVSLFALVCMNTCETDSQCEGITKCCHHSCGVTCQTPINLNNFEGLPITPREPRVIEGRRKRTVHIEWSSPDENPAGFEEEKLLYLIEERHHPGKYFNSNRLSEWSPCSKSFKTNRLLKHLVKPGRWYQFRVAAVNENGTRGYSENSLPFRISSTPKPPKAPQNVTVGPLIKSNGSLSAVLRWSPPESDLPIQRYKVFWSKRLHGAKALDSVLVHQQVLPKDTTEFLLQDLQPKSQYFLQIQGLLQYGKERLKGEKSGLVLNTTDFINEQDNALILDKSNSNKIDGLRILKLVWNKGTLKARIVWNPSSDLSKYTVTWWSSSSDGPMNAFNHFKFAAMTKANYFDLFDLQFNYRYKVSVKRVNLNGKKSIQDTFVTFTTPKCSEFKRNHKKIKCI</sequence>
<dbReference type="InterPro" id="IPR008197">
    <property type="entry name" value="WAP_dom"/>
</dbReference>
<dbReference type="GO" id="GO:0005576">
    <property type="term" value="C:extracellular region"/>
    <property type="evidence" value="ECO:0007669"/>
    <property type="project" value="InterPro"/>
</dbReference>
<dbReference type="Proteomes" id="UP001153636">
    <property type="component" value="Chromosome 16"/>
</dbReference>
<dbReference type="OrthoDB" id="9985779at2759"/>
<gene>
    <name evidence="3" type="ORF">PSYICH_LOCUS5120</name>
</gene>
<accession>A0A9P0CLE7</accession>
<dbReference type="CDD" id="cd00199">
    <property type="entry name" value="WAP"/>
    <property type="match status" value="1"/>
</dbReference>
<dbReference type="EMBL" id="OV651828">
    <property type="protein sequence ID" value="CAH1104309.1"/>
    <property type="molecule type" value="Genomic_DNA"/>
</dbReference>
<dbReference type="CDD" id="cd00063">
    <property type="entry name" value="FN3"/>
    <property type="match status" value="2"/>
</dbReference>
<dbReference type="Pfam" id="PF00095">
    <property type="entry name" value="WAP"/>
    <property type="match status" value="1"/>
</dbReference>